<sequence>MLFGIIKLTQKVNGVVSTRSRVVRSERFRFRWWLGSDSGSDGSEMVPWFRFQLPVRWWVRIRLGALLQLGCKVLETQTASPHPSSELLMPRHRKSMAITLRMHQCMLCFSCISERAIMKQKTWQ</sequence>
<organism evidence="1 2">
    <name type="scientific">Crotalaria pallida</name>
    <name type="common">Smooth rattlebox</name>
    <name type="synonym">Crotalaria striata</name>
    <dbReference type="NCBI Taxonomy" id="3830"/>
    <lineage>
        <taxon>Eukaryota</taxon>
        <taxon>Viridiplantae</taxon>
        <taxon>Streptophyta</taxon>
        <taxon>Embryophyta</taxon>
        <taxon>Tracheophyta</taxon>
        <taxon>Spermatophyta</taxon>
        <taxon>Magnoliopsida</taxon>
        <taxon>eudicotyledons</taxon>
        <taxon>Gunneridae</taxon>
        <taxon>Pentapetalae</taxon>
        <taxon>rosids</taxon>
        <taxon>fabids</taxon>
        <taxon>Fabales</taxon>
        <taxon>Fabaceae</taxon>
        <taxon>Papilionoideae</taxon>
        <taxon>50 kb inversion clade</taxon>
        <taxon>genistoids sensu lato</taxon>
        <taxon>core genistoids</taxon>
        <taxon>Crotalarieae</taxon>
        <taxon>Crotalaria</taxon>
    </lineage>
</organism>
<evidence type="ECO:0000313" key="2">
    <source>
        <dbReference type="Proteomes" id="UP001372338"/>
    </source>
</evidence>
<gene>
    <name evidence="1" type="ORF">RIF29_29866</name>
</gene>
<keyword evidence="2" id="KW-1185">Reference proteome</keyword>
<comment type="caution">
    <text evidence="1">The sequence shown here is derived from an EMBL/GenBank/DDBJ whole genome shotgun (WGS) entry which is preliminary data.</text>
</comment>
<reference evidence="1 2" key="1">
    <citation type="submission" date="2024-01" db="EMBL/GenBank/DDBJ databases">
        <title>The genomes of 5 underutilized Papilionoideae crops provide insights into root nodulation and disease resistanc.</title>
        <authorList>
            <person name="Yuan L."/>
        </authorList>
    </citation>
    <scope>NUCLEOTIDE SEQUENCE [LARGE SCALE GENOMIC DNA]</scope>
    <source>
        <strain evidence="1">ZHUSHIDOU_FW_LH</strain>
        <tissue evidence="1">Leaf</tissue>
    </source>
</reference>
<protein>
    <submittedName>
        <fullName evidence="1">Uncharacterized protein</fullName>
    </submittedName>
</protein>
<accession>A0AAN9HXT9</accession>
<dbReference type="Proteomes" id="UP001372338">
    <property type="component" value="Unassembled WGS sequence"/>
</dbReference>
<evidence type="ECO:0000313" key="1">
    <source>
        <dbReference type="EMBL" id="KAK7256420.1"/>
    </source>
</evidence>
<dbReference type="EMBL" id="JAYWIO010000006">
    <property type="protein sequence ID" value="KAK7256420.1"/>
    <property type="molecule type" value="Genomic_DNA"/>
</dbReference>
<dbReference type="AlphaFoldDB" id="A0AAN9HXT9"/>
<proteinExistence type="predicted"/>
<name>A0AAN9HXT9_CROPI</name>